<reference evidence="1 2" key="1">
    <citation type="journal article" date="2018" name="Sci. Rep.">
        <title>Raphidocelis subcapitata (=Pseudokirchneriella subcapitata) provides an insight into genome evolution and environmental adaptations in the Sphaeropleales.</title>
        <authorList>
            <person name="Suzuki S."/>
            <person name="Yamaguchi H."/>
            <person name="Nakajima N."/>
            <person name="Kawachi M."/>
        </authorList>
    </citation>
    <scope>NUCLEOTIDE SEQUENCE [LARGE SCALE GENOMIC DNA]</scope>
    <source>
        <strain evidence="1 2">NIES-35</strain>
    </source>
</reference>
<organism evidence="1 2">
    <name type="scientific">Raphidocelis subcapitata</name>
    <dbReference type="NCBI Taxonomy" id="307507"/>
    <lineage>
        <taxon>Eukaryota</taxon>
        <taxon>Viridiplantae</taxon>
        <taxon>Chlorophyta</taxon>
        <taxon>core chlorophytes</taxon>
        <taxon>Chlorophyceae</taxon>
        <taxon>CS clade</taxon>
        <taxon>Sphaeropleales</taxon>
        <taxon>Selenastraceae</taxon>
        <taxon>Raphidocelis</taxon>
    </lineage>
</organism>
<dbReference type="InParanoid" id="A0A2V0NNB1"/>
<proteinExistence type="predicted"/>
<evidence type="ECO:0000313" key="2">
    <source>
        <dbReference type="Proteomes" id="UP000247498"/>
    </source>
</evidence>
<keyword evidence="2" id="KW-1185">Reference proteome</keyword>
<protein>
    <submittedName>
        <fullName evidence="1">Uncharacterized protein</fullName>
    </submittedName>
</protein>
<accession>A0A2V0NNB1</accession>
<gene>
    <name evidence="1" type="ORF">Rsub_01753</name>
</gene>
<dbReference type="AlphaFoldDB" id="A0A2V0NNB1"/>
<evidence type="ECO:0000313" key="1">
    <source>
        <dbReference type="EMBL" id="GBF89036.1"/>
    </source>
</evidence>
<dbReference type="Proteomes" id="UP000247498">
    <property type="component" value="Unassembled WGS sequence"/>
</dbReference>
<dbReference type="EMBL" id="BDRX01000008">
    <property type="protein sequence ID" value="GBF89036.1"/>
    <property type="molecule type" value="Genomic_DNA"/>
</dbReference>
<name>A0A2V0NNB1_9CHLO</name>
<comment type="caution">
    <text evidence="1">The sequence shown here is derived from an EMBL/GenBank/DDBJ whole genome shotgun (WGS) entry which is preliminary data.</text>
</comment>
<sequence length="73" mass="7621">MEADEPKVTDPDNSLSSLFLLLLEQEALDHGAPVLLQQPPTTSIFEACAPLAAAGRASGSKSRGAAICQMCVH</sequence>